<dbReference type="OrthoDB" id="5519740at2759"/>
<dbReference type="Gene3D" id="3.30.70.1060">
    <property type="entry name" value="Dimeric alpha+beta barrel"/>
    <property type="match status" value="1"/>
</dbReference>
<dbReference type="STRING" id="1076935.U4L476"/>
<gene>
    <name evidence="2" type="ORF">PCON_03842</name>
</gene>
<evidence type="ECO:0000259" key="1">
    <source>
        <dbReference type="Pfam" id="PF03795"/>
    </source>
</evidence>
<dbReference type="AlphaFoldDB" id="U4L476"/>
<name>U4L476_PYROM</name>
<keyword evidence="3" id="KW-1185">Reference proteome</keyword>
<dbReference type="InterPro" id="IPR005545">
    <property type="entry name" value="YCII"/>
</dbReference>
<dbReference type="PANTHER" id="PTHR33606:SF3">
    <property type="entry name" value="PROTEIN YCII"/>
    <property type="match status" value="1"/>
</dbReference>
<organism evidence="2 3">
    <name type="scientific">Pyronema omphalodes (strain CBS 100304)</name>
    <name type="common">Pyronema confluens</name>
    <dbReference type="NCBI Taxonomy" id="1076935"/>
    <lineage>
        <taxon>Eukaryota</taxon>
        <taxon>Fungi</taxon>
        <taxon>Dikarya</taxon>
        <taxon>Ascomycota</taxon>
        <taxon>Pezizomycotina</taxon>
        <taxon>Pezizomycetes</taxon>
        <taxon>Pezizales</taxon>
        <taxon>Pyronemataceae</taxon>
        <taxon>Pyronema</taxon>
    </lineage>
</organism>
<dbReference type="OMA" id="FAKEGIW"/>
<dbReference type="Proteomes" id="UP000018144">
    <property type="component" value="Unassembled WGS sequence"/>
</dbReference>
<dbReference type="eggNOG" id="ENOG502S8X0">
    <property type="taxonomic scope" value="Eukaryota"/>
</dbReference>
<dbReference type="Pfam" id="PF03795">
    <property type="entry name" value="YCII"/>
    <property type="match status" value="1"/>
</dbReference>
<proteinExistence type="predicted"/>
<evidence type="ECO:0000313" key="3">
    <source>
        <dbReference type="Proteomes" id="UP000018144"/>
    </source>
</evidence>
<dbReference type="InterPro" id="IPR051807">
    <property type="entry name" value="Sec-metab_biosynth-assoc"/>
</dbReference>
<dbReference type="EMBL" id="HF935218">
    <property type="protein sequence ID" value="CCX04860.1"/>
    <property type="molecule type" value="Genomic_DNA"/>
</dbReference>
<feature type="domain" description="YCII-related" evidence="1">
    <location>
        <begin position="31"/>
        <end position="126"/>
    </location>
</feature>
<reference evidence="2 3" key="1">
    <citation type="journal article" date="2013" name="PLoS Genet.">
        <title>The genome and development-dependent transcriptomes of Pyronema confluens: a window into fungal evolution.</title>
        <authorList>
            <person name="Traeger S."/>
            <person name="Altegoer F."/>
            <person name="Freitag M."/>
            <person name="Gabaldon T."/>
            <person name="Kempken F."/>
            <person name="Kumar A."/>
            <person name="Marcet-Houben M."/>
            <person name="Poggeler S."/>
            <person name="Stajich J.E."/>
            <person name="Nowrousian M."/>
        </authorList>
    </citation>
    <scope>NUCLEOTIDE SEQUENCE [LARGE SCALE GENOMIC DNA]</scope>
    <source>
        <strain evidence="3">CBS 100304</strain>
        <tissue evidence="2">Vegetative mycelium</tissue>
    </source>
</reference>
<protein>
    <submittedName>
        <fullName evidence="2">Similar to Protein yciI acc. no. P0AB56</fullName>
    </submittedName>
</protein>
<evidence type="ECO:0000313" key="2">
    <source>
        <dbReference type="EMBL" id="CCX04860.1"/>
    </source>
</evidence>
<dbReference type="InterPro" id="IPR011008">
    <property type="entry name" value="Dimeric_a/b-barrel"/>
</dbReference>
<accession>U4L476</accession>
<sequence>MYKYIRPATSFLSKLHPIRKMSSTSAPPKIEWLCILPDQEGARERRLATRPRHFEGIGALVNSGFLTMGGALLNEPPKDGNPQNFDFSGSVVVATGETKEEVIEKLKQDPYTTENVWDWEKAQIIPFLCAVRQAK</sequence>
<dbReference type="SUPFAM" id="SSF54909">
    <property type="entry name" value="Dimeric alpha+beta barrel"/>
    <property type="match status" value="1"/>
</dbReference>
<dbReference type="PANTHER" id="PTHR33606">
    <property type="entry name" value="PROTEIN YCII"/>
    <property type="match status" value="1"/>
</dbReference>